<sequence>ILLAFWLWSLGSAVGSQAKNKSSDKGLESLGQLKNDIPTLWQSLGAGIGNIWGSIEQDLTNQSTDSGQESASPSPFSDRLPIE</sequence>
<dbReference type="EMBL" id="PEUE01000012">
    <property type="protein sequence ID" value="PIV38728.1"/>
    <property type="molecule type" value="Genomic_DNA"/>
</dbReference>
<name>A0A2M7D6S5_9BACT</name>
<gene>
    <name evidence="2" type="ORF">COS30_00485</name>
</gene>
<accession>A0A2M7D6S5</accession>
<evidence type="ECO:0000256" key="1">
    <source>
        <dbReference type="SAM" id="MobiDB-lite"/>
    </source>
</evidence>
<feature type="non-terminal residue" evidence="2">
    <location>
        <position position="1"/>
    </location>
</feature>
<comment type="caution">
    <text evidence="2">The sequence shown here is derived from an EMBL/GenBank/DDBJ whole genome shotgun (WGS) entry which is preliminary data.</text>
</comment>
<evidence type="ECO:0000313" key="2">
    <source>
        <dbReference type="EMBL" id="PIV38728.1"/>
    </source>
</evidence>
<proteinExistence type="predicted"/>
<evidence type="ECO:0000313" key="3">
    <source>
        <dbReference type="Proteomes" id="UP000229247"/>
    </source>
</evidence>
<dbReference type="Proteomes" id="UP000229247">
    <property type="component" value="Unassembled WGS sequence"/>
</dbReference>
<dbReference type="AlphaFoldDB" id="A0A2M7D6S5"/>
<feature type="compositionally biased region" description="Polar residues" evidence="1">
    <location>
        <begin position="59"/>
        <end position="75"/>
    </location>
</feature>
<reference evidence="3" key="1">
    <citation type="submission" date="2017-09" db="EMBL/GenBank/DDBJ databases">
        <title>Depth-based differentiation of microbial function through sediment-hosted aquifers and enrichment of novel symbionts in the deep terrestrial subsurface.</title>
        <authorList>
            <person name="Probst A.J."/>
            <person name="Ladd B."/>
            <person name="Jarett J.K."/>
            <person name="Geller-Mcgrath D.E."/>
            <person name="Sieber C.M.K."/>
            <person name="Emerson J.B."/>
            <person name="Anantharaman K."/>
            <person name="Thomas B.C."/>
            <person name="Malmstrom R."/>
            <person name="Stieglmeier M."/>
            <person name="Klingl A."/>
            <person name="Woyke T."/>
            <person name="Ryan C.M."/>
            <person name="Banfield J.F."/>
        </authorList>
    </citation>
    <scope>NUCLEOTIDE SEQUENCE [LARGE SCALE GENOMIC DNA]</scope>
</reference>
<organism evidence="2 3">
    <name type="scientific">Candidatus Portnoybacteria bacterium CG02_land_8_20_14_3_00_45_8</name>
    <dbReference type="NCBI Taxonomy" id="1974807"/>
    <lineage>
        <taxon>Bacteria</taxon>
        <taxon>Candidatus Portnoyibacteriota</taxon>
    </lineage>
</organism>
<protein>
    <submittedName>
        <fullName evidence="2">Uncharacterized protein</fullName>
    </submittedName>
</protein>
<feature type="region of interest" description="Disordered" evidence="1">
    <location>
        <begin position="59"/>
        <end position="83"/>
    </location>
</feature>